<gene>
    <name evidence="1" type="ORF">JM64_05085</name>
</gene>
<dbReference type="KEGG" id="fng:JM64_05085"/>
<name>A0A172T317_FERPE</name>
<organism evidence="1 2">
    <name type="scientific">Fervidobacterium pennivorans</name>
    <dbReference type="NCBI Taxonomy" id="93466"/>
    <lineage>
        <taxon>Bacteria</taxon>
        <taxon>Thermotogati</taxon>
        <taxon>Thermotogota</taxon>
        <taxon>Thermotogae</taxon>
        <taxon>Thermotogales</taxon>
        <taxon>Fervidobacteriaceae</taxon>
        <taxon>Fervidobacterium</taxon>
    </lineage>
</organism>
<reference evidence="1 2" key="1">
    <citation type="submission" date="2014-08" db="EMBL/GenBank/DDBJ databases">
        <title>Fervidobacterium pennivorans DYC genome.</title>
        <authorList>
            <person name="Wushke S."/>
        </authorList>
    </citation>
    <scope>NUCLEOTIDE SEQUENCE [LARGE SCALE GENOMIC DNA]</scope>
    <source>
        <strain evidence="1 2">DYC</strain>
    </source>
</reference>
<accession>A0A172T317</accession>
<dbReference type="PATRIC" id="fig|93466.3.peg.1082"/>
<protein>
    <recommendedName>
        <fullName evidence="3">DUF4258 domain-containing protein</fullName>
    </recommendedName>
</protein>
<dbReference type="AlphaFoldDB" id="A0A172T317"/>
<evidence type="ECO:0000313" key="2">
    <source>
        <dbReference type="Proteomes" id="UP000077096"/>
    </source>
</evidence>
<dbReference type="Proteomes" id="UP000077096">
    <property type="component" value="Chromosome"/>
</dbReference>
<proteinExistence type="predicted"/>
<dbReference type="EMBL" id="CP011393">
    <property type="protein sequence ID" value="ANE41415.1"/>
    <property type="molecule type" value="Genomic_DNA"/>
</dbReference>
<dbReference type="OrthoDB" id="46703at2"/>
<evidence type="ECO:0000313" key="1">
    <source>
        <dbReference type="EMBL" id="ANE41415.1"/>
    </source>
</evidence>
<evidence type="ECO:0008006" key="3">
    <source>
        <dbReference type="Google" id="ProtNLM"/>
    </source>
</evidence>
<sequence>MENNKDTIIHVSLLDRDVLLTPHVYERMVERGVTLEDLVKLLESKDSMAVLQKNFRLKITNGEINAILQLSGKVLYVITVFWEDKKKEKKEING</sequence>